<evidence type="ECO:0000313" key="3">
    <source>
        <dbReference type="Proteomes" id="UP001353858"/>
    </source>
</evidence>
<evidence type="ECO:0008006" key="4">
    <source>
        <dbReference type="Google" id="ProtNLM"/>
    </source>
</evidence>
<name>A0AAN7SLC0_9COLE</name>
<keyword evidence="1" id="KW-0472">Membrane</keyword>
<reference evidence="3" key="1">
    <citation type="submission" date="2023-01" db="EMBL/GenBank/DDBJ databases">
        <title>Key to firefly adult light organ development and bioluminescence: homeobox transcription factors regulate luciferase expression and transportation to peroxisome.</title>
        <authorList>
            <person name="Fu X."/>
        </authorList>
    </citation>
    <scope>NUCLEOTIDE SEQUENCE [LARGE SCALE GENOMIC DNA]</scope>
</reference>
<protein>
    <recommendedName>
        <fullName evidence="4">Transmembrane protein 222</fullName>
    </recommendedName>
</protein>
<accession>A0AAN7SLC0</accession>
<dbReference type="EMBL" id="JARPUR010000001">
    <property type="protein sequence ID" value="KAK4885329.1"/>
    <property type="molecule type" value="Genomic_DNA"/>
</dbReference>
<gene>
    <name evidence="2" type="ORF">RN001_001600</name>
</gene>
<organism evidence="2 3">
    <name type="scientific">Aquatica leii</name>
    <dbReference type="NCBI Taxonomy" id="1421715"/>
    <lineage>
        <taxon>Eukaryota</taxon>
        <taxon>Metazoa</taxon>
        <taxon>Ecdysozoa</taxon>
        <taxon>Arthropoda</taxon>
        <taxon>Hexapoda</taxon>
        <taxon>Insecta</taxon>
        <taxon>Pterygota</taxon>
        <taxon>Neoptera</taxon>
        <taxon>Endopterygota</taxon>
        <taxon>Coleoptera</taxon>
        <taxon>Polyphaga</taxon>
        <taxon>Elateriformia</taxon>
        <taxon>Elateroidea</taxon>
        <taxon>Lampyridae</taxon>
        <taxon>Luciolinae</taxon>
        <taxon>Aquatica</taxon>
    </lineage>
</organism>
<evidence type="ECO:0000256" key="1">
    <source>
        <dbReference type="SAM" id="Phobius"/>
    </source>
</evidence>
<sequence>MYKSLPTQSDENMGSENLEIDPARDRFPFCVVWTPIPFLTWFIPIIGHMGIALSTGVIRDFAGPFYVGEDSMSFGQPTKYWQLESHKALGGTTGFDRAITEASDIYKNRVHNLCLDNCHSHVAMSLNLMHYNNSTHWNMFRMAFCMVLHSKYVSFVAFLKTWAPFVIITGTVVAITIFV</sequence>
<dbReference type="Proteomes" id="UP001353858">
    <property type="component" value="Unassembled WGS sequence"/>
</dbReference>
<feature type="transmembrane region" description="Helical" evidence="1">
    <location>
        <begin position="152"/>
        <end position="178"/>
    </location>
</feature>
<keyword evidence="1" id="KW-0812">Transmembrane</keyword>
<keyword evidence="1" id="KW-1133">Transmembrane helix</keyword>
<proteinExistence type="predicted"/>
<dbReference type="AlphaFoldDB" id="A0AAN7SLC0"/>
<dbReference type="PANTHER" id="PTHR20921">
    <property type="entry name" value="TRANSMEMBRANE PROTEIN 222"/>
    <property type="match status" value="1"/>
</dbReference>
<keyword evidence="3" id="KW-1185">Reference proteome</keyword>
<dbReference type="PANTHER" id="PTHR20921:SF0">
    <property type="entry name" value="TRANSMEMBRANE PROTEIN 222"/>
    <property type="match status" value="1"/>
</dbReference>
<comment type="caution">
    <text evidence="2">The sequence shown here is derived from an EMBL/GenBank/DDBJ whole genome shotgun (WGS) entry which is preliminary data.</text>
</comment>
<dbReference type="Pfam" id="PF05608">
    <property type="entry name" value="RTE1"/>
    <property type="match status" value="2"/>
</dbReference>
<feature type="transmembrane region" description="Helical" evidence="1">
    <location>
        <begin position="38"/>
        <end position="58"/>
    </location>
</feature>
<dbReference type="InterPro" id="IPR008496">
    <property type="entry name" value="TMEM222/RTE1"/>
</dbReference>
<evidence type="ECO:0000313" key="2">
    <source>
        <dbReference type="EMBL" id="KAK4885329.1"/>
    </source>
</evidence>